<comment type="caution">
    <text evidence="2">The sequence shown here is derived from an EMBL/GenBank/DDBJ whole genome shotgun (WGS) entry which is preliminary data.</text>
</comment>
<dbReference type="AlphaFoldDB" id="A0A9X2F8Y1"/>
<evidence type="ECO:0000313" key="3">
    <source>
        <dbReference type="Proteomes" id="UP001155241"/>
    </source>
</evidence>
<evidence type="ECO:0000256" key="1">
    <source>
        <dbReference type="SAM" id="MobiDB-lite"/>
    </source>
</evidence>
<sequence length="908" mass="99575">MSTRSALLFDVRRAILPVVVAVLGIMAGRSATAEIRVQAYAGQPLGVARVEIDMPSEAASAAMEDDRFTVSDTAGRVLYPTLGQRRARKLLGSVLGIDLPQKLSFYFLFKGDQPLELDLYLPDRTKVTVTPQYGQRQYNRMLEDWWKSYVGLYQRVHKEDEYPIGVQTYLTAMWAGRLGQQMPKLEGFLIREHEQGGTVTGKLMADEAYRASVLRDLMLGDADSDAATEPLPDITPPVAEVPMPNFQGEVALEPIATHVPAECFYVRFGTFPNYLWLKDCLGRWQGDLGNMLIQRSISRNSGDVIGKMLALKESKMSAILGPQVIDDVALVGFDAYFSDGASVGVLFHAKNNFLLGTSFSQQRSAAAGEVPGAKLENVDIAGHKVSYLSSPDGSLRSYYATDGDFHFVASSRKLIERFYSAGAGEQPLSAASDFLTARMRYPITRDDRVFVHLSSAFLSNLISPAYRIELDRRLRSLETQRAMKLARLAAAQEDLPGDTEEQLVAGAFLPGGFSTRADGATWDADESGRAKETVRGYRGHFTPIADSLPTTCSVSEARRYQQFISDLRNEVGSLVPVTACVHRDEVAPQLENIAIDVYLQRYESTNLVGWAKKLGPPSPLRVAPILGDVVSLNVVLDGMLGGGEPFHVFAGVRDGHLPLAVSGGKLQVPMQITQAIQAYVGAWPKPQFLERMLGRPSGPYDAHGVARTAGLLDMWVRRADDFLLFSFKREVLFEVGSQLAMVETQRPAQAWFSLQDLVGTQYEQVATSFAYARTRDTSASGSRFMNSLTRQLHVERSAARGMANELVGGEFVCPLGGTYVLAEVPGGIQAWTSTAAAPNNQFLLTEVPGDYHFPLLEWFRGMRAELLRANDSFTLSADVLISETKPDPPAEPATAAEELPPPPPTPPK</sequence>
<accession>A0A9X2F8Y1</accession>
<protein>
    <submittedName>
        <fullName evidence="2">Uncharacterized protein</fullName>
    </submittedName>
</protein>
<proteinExistence type="predicted"/>
<organism evidence="2 3">
    <name type="scientific">Aeoliella straminimaris</name>
    <dbReference type="NCBI Taxonomy" id="2954799"/>
    <lineage>
        <taxon>Bacteria</taxon>
        <taxon>Pseudomonadati</taxon>
        <taxon>Planctomycetota</taxon>
        <taxon>Planctomycetia</taxon>
        <taxon>Pirellulales</taxon>
        <taxon>Lacipirellulaceae</taxon>
        <taxon>Aeoliella</taxon>
    </lineage>
</organism>
<feature type="compositionally biased region" description="Pro residues" evidence="1">
    <location>
        <begin position="899"/>
        <end position="908"/>
    </location>
</feature>
<dbReference type="Proteomes" id="UP001155241">
    <property type="component" value="Unassembled WGS sequence"/>
</dbReference>
<reference evidence="2" key="1">
    <citation type="submission" date="2022-06" db="EMBL/GenBank/DDBJ databases">
        <title>Aeoliella straminimaris, a novel planctomycete from sediments.</title>
        <authorList>
            <person name="Vitorino I.R."/>
            <person name="Lage O.M."/>
        </authorList>
    </citation>
    <scope>NUCLEOTIDE SEQUENCE</scope>
    <source>
        <strain evidence="2">ICT_H6.2</strain>
    </source>
</reference>
<dbReference type="EMBL" id="JAMXLR010000036">
    <property type="protein sequence ID" value="MCO6044540.1"/>
    <property type="molecule type" value="Genomic_DNA"/>
</dbReference>
<keyword evidence="3" id="KW-1185">Reference proteome</keyword>
<name>A0A9X2F8Y1_9BACT</name>
<gene>
    <name evidence="2" type="ORF">NG895_11545</name>
</gene>
<feature type="region of interest" description="Disordered" evidence="1">
    <location>
        <begin position="882"/>
        <end position="908"/>
    </location>
</feature>
<evidence type="ECO:0000313" key="2">
    <source>
        <dbReference type="EMBL" id="MCO6044540.1"/>
    </source>
</evidence>